<sequence>MRHPPLSGSLTYDSSLFLCIFYLSNVSSWSAPIQCLIFLVQTESTRSRPYTTIWSRCCGSVRYILLPHVCETISTGHARGYMLMQPYPQQINKDDVRLLALRLCMRTNF</sequence>
<reference evidence="2" key="1">
    <citation type="submission" date="2014-04" db="EMBL/GenBank/DDBJ databases">
        <title>Evolutionary Origins and Diversification of the Mycorrhizal Mutualists.</title>
        <authorList>
            <consortium name="DOE Joint Genome Institute"/>
            <consortium name="Mycorrhizal Genomics Consortium"/>
            <person name="Kohler A."/>
            <person name="Kuo A."/>
            <person name="Nagy L.G."/>
            <person name="Floudas D."/>
            <person name="Copeland A."/>
            <person name="Barry K.W."/>
            <person name="Cichocki N."/>
            <person name="Veneault-Fourrey C."/>
            <person name="LaButti K."/>
            <person name="Lindquist E.A."/>
            <person name="Lipzen A."/>
            <person name="Lundell T."/>
            <person name="Morin E."/>
            <person name="Murat C."/>
            <person name="Riley R."/>
            <person name="Ohm R."/>
            <person name="Sun H."/>
            <person name="Tunlid A."/>
            <person name="Henrissat B."/>
            <person name="Grigoriev I.V."/>
            <person name="Hibbett D.S."/>
            <person name="Martin F."/>
        </authorList>
    </citation>
    <scope>NUCLEOTIDE SEQUENCE [LARGE SCALE GENOMIC DNA]</scope>
    <source>
        <strain evidence="2">FD-334 SS-4</strain>
    </source>
</reference>
<evidence type="ECO:0000313" key="2">
    <source>
        <dbReference type="Proteomes" id="UP000054270"/>
    </source>
</evidence>
<dbReference type="Proteomes" id="UP000054270">
    <property type="component" value="Unassembled WGS sequence"/>
</dbReference>
<evidence type="ECO:0000313" key="1">
    <source>
        <dbReference type="EMBL" id="KJA23337.1"/>
    </source>
</evidence>
<organism evidence="1 2">
    <name type="scientific">Hypholoma sublateritium (strain FD-334 SS-4)</name>
    <dbReference type="NCBI Taxonomy" id="945553"/>
    <lineage>
        <taxon>Eukaryota</taxon>
        <taxon>Fungi</taxon>
        <taxon>Dikarya</taxon>
        <taxon>Basidiomycota</taxon>
        <taxon>Agaricomycotina</taxon>
        <taxon>Agaricomycetes</taxon>
        <taxon>Agaricomycetidae</taxon>
        <taxon>Agaricales</taxon>
        <taxon>Agaricineae</taxon>
        <taxon>Strophariaceae</taxon>
        <taxon>Hypholoma</taxon>
    </lineage>
</organism>
<name>A0A0D2L817_HYPSF</name>
<keyword evidence="2" id="KW-1185">Reference proteome</keyword>
<proteinExistence type="predicted"/>
<dbReference type="EMBL" id="KN817543">
    <property type="protein sequence ID" value="KJA23337.1"/>
    <property type="molecule type" value="Genomic_DNA"/>
</dbReference>
<accession>A0A0D2L817</accession>
<dbReference type="AlphaFoldDB" id="A0A0D2L817"/>
<protein>
    <submittedName>
        <fullName evidence="1">Uncharacterized protein</fullName>
    </submittedName>
</protein>
<gene>
    <name evidence="1" type="ORF">HYPSUDRAFT_585466</name>
</gene>